<dbReference type="AlphaFoldDB" id="L7JY74"/>
<dbReference type="Proteomes" id="UP000011185">
    <property type="component" value="Unassembled WGS sequence"/>
</dbReference>
<dbReference type="InParanoid" id="L7JY74"/>
<gene>
    <name evidence="1" type="ORF">THOM_1009</name>
</gene>
<sequence>MLNLRTIERNRKLVKEFVRETENKLKIRKSAKPDDNKEAPTTTTINRLHAYYANRIGFVDSSIARECAAENIKRKEISEKVENIGMSCSGVLYNLHNNTCFDLKEYFGVYLTFTRIIDLGEYHFSIKEFDLNVFLVILSHDHIDRQIVRFLCKMADDPADYSKEEKKKFYYVLFLGYFYVSKIKNAEYTNDIKRIKDKLYLKTKKMSYLLDTKIVSRYHCDIKPVHDHFLDKIIVKLFVNRIKSEKTASSDSKFFNSCYTMYLRRDKIDFEIFYYFQKNLNITIKTLPHEQHVHFLKNVFLRDTVLYSLTDVRQIIKFIFLFYTNKLAPKIQKKILYVVLDFFHVLSMNYRLIDALLDEMSAFLDNEAVSSVQDDRMKMVINQHAVRSSRCFDDFSTFLIFNSDSFHSTKLLVDHFLNIYKYFDVNYARFMAIIEFLGLLVSKIKMEFLYQIYMALVECLQDIINEFNTFLNSRINGTDSTDLNGIILSLTVNDTEKLKKFVDKFVKTYFKLFTGRTGEEKKKKRKGCARENVKDKKMLNLMGVLRDNEGIVNSYLERCQIDRKYSVLKDKGLSF</sequence>
<dbReference type="OrthoDB" id="2196381at2759"/>
<organism evidence="1 2">
    <name type="scientific">Trachipleistophora hominis</name>
    <name type="common">Microsporidian parasite</name>
    <dbReference type="NCBI Taxonomy" id="72359"/>
    <lineage>
        <taxon>Eukaryota</taxon>
        <taxon>Fungi</taxon>
        <taxon>Fungi incertae sedis</taxon>
        <taxon>Microsporidia</taxon>
        <taxon>Pleistophoridae</taxon>
        <taxon>Trachipleistophora</taxon>
    </lineage>
</organism>
<name>L7JY74_TRAHO</name>
<reference evidence="1 2" key="1">
    <citation type="journal article" date="2012" name="PLoS Pathog.">
        <title>The genome of the obligate intracellular parasite Trachipleistophora hominis: new insights into microsporidian genome dynamics and reductive evolution.</title>
        <authorList>
            <person name="Heinz E."/>
            <person name="Williams T.A."/>
            <person name="Nakjang S."/>
            <person name="Noel C.J."/>
            <person name="Swan D.C."/>
            <person name="Goldberg A.V."/>
            <person name="Harris S.R."/>
            <person name="Weinmaier T."/>
            <person name="Markert S."/>
            <person name="Becher D."/>
            <person name="Bernhardt J."/>
            <person name="Dagan T."/>
            <person name="Hacker C."/>
            <person name="Lucocq J.M."/>
            <person name="Schweder T."/>
            <person name="Rattei T."/>
            <person name="Hall N."/>
            <person name="Hirt R.P."/>
            <person name="Embley T.M."/>
        </authorList>
    </citation>
    <scope>NUCLEOTIDE SEQUENCE [LARGE SCALE GENOMIC DNA]</scope>
</reference>
<dbReference type="VEuPathDB" id="MicrosporidiaDB:THOM_1009"/>
<dbReference type="HOGENOM" id="CLU_474232_0_0_1"/>
<proteinExistence type="predicted"/>
<keyword evidence="2" id="KW-1185">Reference proteome</keyword>
<dbReference type="EMBL" id="JH993888">
    <property type="protein sequence ID" value="ELQ76011.1"/>
    <property type="molecule type" value="Genomic_DNA"/>
</dbReference>
<accession>L7JY74</accession>
<protein>
    <submittedName>
        <fullName evidence="1">Uncharacterized protein</fullName>
    </submittedName>
</protein>
<evidence type="ECO:0000313" key="1">
    <source>
        <dbReference type="EMBL" id="ELQ76011.1"/>
    </source>
</evidence>
<evidence type="ECO:0000313" key="2">
    <source>
        <dbReference type="Proteomes" id="UP000011185"/>
    </source>
</evidence>